<dbReference type="Gene3D" id="2.20.200.10">
    <property type="entry name" value="Outer membrane efflux proteins (OEP)"/>
    <property type="match status" value="1"/>
</dbReference>
<gene>
    <name evidence="4" type="ORF">HNR46_000305</name>
</gene>
<keyword evidence="2 4" id="KW-0449">Lipoprotein</keyword>
<dbReference type="Pfam" id="PF02321">
    <property type="entry name" value="OEP"/>
    <property type="match status" value="2"/>
</dbReference>
<protein>
    <submittedName>
        <fullName evidence="4">NodT family efflux transporter outer membrane factor (OMF) lipoprotein</fullName>
    </submittedName>
</protein>
<accession>A0A840V346</accession>
<feature type="compositionally biased region" description="Polar residues" evidence="3">
    <location>
        <begin position="41"/>
        <end position="50"/>
    </location>
</feature>
<dbReference type="InterPro" id="IPR003423">
    <property type="entry name" value="OMP_efflux"/>
</dbReference>
<dbReference type="AlphaFoldDB" id="A0A840V346"/>
<keyword evidence="2" id="KW-1134">Transmembrane beta strand</keyword>
<sequence length="403" mass="43581">MATVDAAMDRNQDLAAAAARMRAAKYQQLAGRARVKPDASLLTSGSVSRSENGRAPAQSSESYGLSLSTSWELDVWGRLRDLNAADEADQVATEALFRGARLSLAASTARSWCNLIAAEQQLELAHITLDSFQRNLRISERNYKGTGQGALDVQFGRTNVASAQRDLESRRLARDEAARTLEVLTGRFPAGTTRAGHELPTLPKKVPAGLPSELLDRRPDLTAARASLLASAHRAHASRKSLLPSLRLTSSAGTPVSGFSQLLNPDWLVASIGANLVQTLDTGGAQKLEARAALEQNQAAVHDYQQVALTAFREVESALDADQSLARQEDFLVAEVEQAALAERQSTRDYADGIEGSDILDVLEAQRRANNARSSLIRLRNERLLNRIDLHLALGGDFKTRGA</sequence>
<proteinExistence type="inferred from homology"/>
<evidence type="ECO:0000256" key="1">
    <source>
        <dbReference type="ARBA" id="ARBA00007613"/>
    </source>
</evidence>
<dbReference type="SUPFAM" id="SSF56954">
    <property type="entry name" value="Outer membrane efflux proteins (OEP)"/>
    <property type="match status" value="1"/>
</dbReference>
<comment type="caution">
    <text evidence="4">The sequence shown here is derived from an EMBL/GenBank/DDBJ whole genome shotgun (WGS) entry which is preliminary data.</text>
</comment>
<dbReference type="EMBL" id="JACHFD010000001">
    <property type="protein sequence ID" value="MBB5350084.1"/>
    <property type="molecule type" value="Genomic_DNA"/>
</dbReference>
<evidence type="ECO:0000313" key="4">
    <source>
        <dbReference type="EMBL" id="MBB5350084.1"/>
    </source>
</evidence>
<dbReference type="Proteomes" id="UP000557717">
    <property type="component" value="Unassembled WGS sequence"/>
</dbReference>
<feature type="region of interest" description="Disordered" evidence="3">
    <location>
        <begin position="41"/>
        <end position="61"/>
    </location>
</feature>
<dbReference type="GO" id="GO:0015562">
    <property type="term" value="F:efflux transmembrane transporter activity"/>
    <property type="evidence" value="ECO:0007669"/>
    <property type="project" value="InterPro"/>
</dbReference>
<keyword evidence="2" id="KW-0472">Membrane</keyword>
<comment type="subcellular location">
    <subcellularLocation>
        <location evidence="2">Cell membrane</location>
        <topology evidence="2">Lipid-anchor</topology>
    </subcellularLocation>
</comment>
<comment type="similarity">
    <text evidence="1 2">Belongs to the outer membrane factor (OMF) (TC 1.B.17) family.</text>
</comment>
<keyword evidence="2" id="KW-0812">Transmembrane</keyword>
<dbReference type="NCBIfam" id="TIGR01845">
    <property type="entry name" value="outer_NodT"/>
    <property type="match status" value="1"/>
</dbReference>
<dbReference type="InterPro" id="IPR010131">
    <property type="entry name" value="MdtP/NodT-like"/>
</dbReference>
<evidence type="ECO:0000256" key="3">
    <source>
        <dbReference type="SAM" id="MobiDB-lite"/>
    </source>
</evidence>
<keyword evidence="2" id="KW-0564">Palmitate</keyword>
<dbReference type="Gene3D" id="1.20.1600.10">
    <property type="entry name" value="Outer membrane efflux proteins (OEP)"/>
    <property type="match status" value="1"/>
</dbReference>
<keyword evidence="5" id="KW-1185">Reference proteome</keyword>
<evidence type="ECO:0000256" key="2">
    <source>
        <dbReference type="RuleBase" id="RU362097"/>
    </source>
</evidence>
<evidence type="ECO:0000313" key="5">
    <source>
        <dbReference type="Proteomes" id="UP000557717"/>
    </source>
</evidence>
<reference evidence="4 5" key="1">
    <citation type="submission" date="2020-08" db="EMBL/GenBank/DDBJ databases">
        <title>Genomic Encyclopedia of Type Strains, Phase IV (KMG-IV): sequencing the most valuable type-strain genomes for metagenomic binning, comparative biology and taxonomic classification.</title>
        <authorList>
            <person name="Goeker M."/>
        </authorList>
    </citation>
    <scope>NUCLEOTIDE SEQUENCE [LARGE SCALE GENOMIC DNA]</scope>
    <source>
        <strain evidence="4 5">YC6886</strain>
    </source>
</reference>
<dbReference type="GO" id="GO:0005886">
    <property type="term" value="C:plasma membrane"/>
    <property type="evidence" value="ECO:0007669"/>
    <property type="project" value="UniProtKB-SubCell"/>
</dbReference>
<organism evidence="4 5">
    <name type="scientific">Haloferula luteola</name>
    <dbReference type="NCBI Taxonomy" id="595692"/>
    <lineage>
        <taxon>Bacteria</taxon>
        <taxon>Pseudomonadati</taxon>
        <taxon>Verrucomicrobiota</taxon>
        <taxon>Verrucomicrobiia</taxon>
        <taxon>Verrucomicrobiales</taxon>
        <taxon>Verrucomicrobiaceae</taxon>
        <taxon>Haloferula</taxon>
    </lineage>
</organism>
<name>A0A840V346_9BACT</name>
<dbReference type="PANTHER" id="PTHR30203">
    <property type="entry name" value="OUTER MEMBRANE CATION EFFLUX PROTEIN"/>
    <property type="match status" value="1"/>
</dbReference>